<evidence type="ECO:0000313" key="2">
    <source>
        <dbReference type="EMBL" id="ALG07664.1"/>
    </source>
</evidence>
<dbReference type="InterPro" id="IPR002053">
    <property type="entry name" value="Glyco_hydro_25"/>
</dbReference>
<dbReference type="GO" id="GO:0016052">
    <property type="term" value="P:carbohydrate catabolic process"/>
    <property type="evidence" value="ECO:0007669"/>
    <property type="project" value="TreeGrafter"/>
</dbReference>
<organism evidence="3 4">
    <name type="scientific">Kibdelosporangium phytohabitans</name>
    <dbReference type="NCBI Taxonomy" id="860235"/>
    <lineage>
        <taxon>Bacteria</taxon>
        <taxon>Bacillati</taxon>
        <taxon>Actinomycetota</taxon>
        <taxon>Actinomycetes</taxon>
        <taxon>Pseudonocardiales</taxon>
        <taxon>Pseudonocardiaceae</taxon>
        <taxon>Kibdelosporangium</taxon>
    </lineage>
</organism>
<dbReference type="EMBL" id="CP012752">
    <property type="protein sequence ID" value="ALG07720.1"/>
    <property type="molecule type" value="Genomic_DNA"/>
</dbReference>
<dbReference type="GO" id="GO:0003796">
    <property type="term" value="F:lysozyme activity"/>
    <property type="evidence" value="ECO:0007669"/>
    <property type="project" value="InterPro"/>
</dbReference>
<dbReference type="OrthoDB" id="3599513at2"/>
<proteinExistence type="inferred from homology"/>
<reference evidence="3 4" key="1">
    <citation type="submission" date="2015-07" db="EMBL/GenBank/DDBJ databases">
        <title>Genome sequencing of Kibdelosporangium phytohabitans.</title>
        <authorList>
            <person name="Qin S."/>
            <person name="Xing K."/>
        </authorList>
    </citation>
    <scope>NUCLEOTIDE SEQUENCE [LARGE SCALE GENOMIC DNA]</scope>
    <source>
        <strain evidence="3 4">KLBMP1111</strain>
    </source>
</reference>
<dbReference type="GO" id="GO:0016998">
    <property type="term" value="P:cell wall macromolecule catabolic process"/>
    <property type="evidence" value="ECO:0007669"/>
    <property type="project" value="InterPro"/>
</dbReference>
<dbReference type="STRING" id="860235.AOZ06_12775"/>
<dbReference type="PROSITE" id="PS51904">
    <property type="entry name" value="GLYCOSYL_HYDROL_F25_2"/>
    <property type="match status" value="1"/>
</dbReference>
<dbReference type="InterPro" id="IPR017853">
    <property type="entry name" value="GH"/>
</dbReference>
<evidence type="ECO:0008006" key="5">
    <source>
        <dbReference type="Google" id="ProtNLM"/>
    </source>
</evidence>
<dbReference type="PANTHER" id="PTHR34135">
    <property type="entry name" value="LYSOZYME"/>
    <property type="match status" value="1"/>
</dbReference>
<dbReference type="Gene3D" id="3.20.20.80">
    <property type="entry name" value="Glycosidases"/>
    <property type="match status" value="1"/>
</dbReference>
<dbReference type="Proteomes" id="UP000063699">
    <property type="component" value="Chromosome"/>
</dbReference>
<evidence type="ECO:0000313" key="3">
    <source>
        <dbReference type="EMBL" id="ALG07720.1"/>
    </source>
</evidence>
<dbReference type="PANTHER" id="PTHR34135:SF2">
    <property type="entry name" value="LYSOZYME"/>
    <property type="match status" value="1"/>
</dbReference>
<protein>
    <recommendedName>
        <fullName evidence="5">Lysozyme</fullName>
    </recommendedName>
</protein>
<dbReference type="EMBL" id="CP012752">
    <property type="protein sequence ID" value="ALG07664.1"/>
    <property type="molecule type" value="Genomic_DNA"/>
</dbReference>
<dbReference type="RefSeq" id="WP_054289630.1">
    <property type="nucleotide sequence ID" value="NZ_CP012752.1"/>
</dbReference>
<sequence>MALGIDIYDRYQDVSDWGALGRSGVAVVYVKGTDGGGLAPVRADGFVAGAKSIGKPVGLYHYAQKSPSPEAQADVLVREVRRLGADGLPPALDLEDPFTPGPAAREFARRFLLRLREHGYQQPVLYANTSMLNGIQAWTLPVPGLLVWAADYGSNDGDYDQEDRDRLRRRYPHPVWMHQYSSTGRVPGIPGNVDVNELFADIQEEDTVSWTDRIPFTAPDGNVTNFTAAERLVWTNYYAGLIPGLHASVNALAAAMADGDLSPDAVLQRVDTAVRESTAQAVTGSVLPALRAVVAEVLGEDNAEQAEAIVSALAARLKPTA</sequence>
<dbReference type="Pfam" id="PF01183">
    <property type="entry name" value="Glyco_hydro_25"/>
    <property type="match status" value="1"/>
</dbReference>
<dbReference type="SUPFAM" id="SSF51445">
    <property type="entry name" value="(Trans)glycosidases"/>
    <property type="match status" value="1"/>
</dbReference>
<dbReference type="CDD" id="cd00599">
    <property type="entry name" value="GH25_muramidase"/>
    <property type="match status" value="1"/>
</dbReference>
<name>A0A0N9HM77_9PSEU</name>
<dbReference type="AlphaFoldDB" id="A0A0N9HM77"/>
<dbReference type="GO" id="GO:0009253">
    <property type="term" value="P:peptidoglycan catabolic process"/>
    <property type="evidence" value="ECO:0007669"/>
    <property type="project" value="InterPro"/>
</dbReference>
<dbReference type="KEGG" id="kphy:AOZ06_12775"/>
<evidence type="ECO:0000313" key="4">
    <source>
        <dbReference type="Proteomes" id="UP000063699"/>
    </source>
</evidence>
<evidence type="ECO:0000256" key="1">
    <source>
        <dbReference type="ARBA" id="ARBA00010646"/>
    </source>
</evidence>
<comment type="similarity">
    <text evidence="1">Belongs to the glycosyl hydrolase 25 family.</text>
</comment>
<accession>A0A0N9HM77</accession>
<dbReference type="KEGG" id="kphy:AOZ06_13095"/>
<keyword evidence="4" id="KW-1185">Reference proteome</keyword>
<gene>
    <name evidence="2" type="ORF">AOZ06_12775</name>
    <name evidence="3" type="ORF">AOZ06_13095</name>
</gene>